<sequence length="237" mass="27693">MYKAIKLTVFATLVTSVTSCGFMNHIEERSAQINHQEDTILQLSKEKRELKYEISKLKTEIAALETKNQYLSVQLKESMGEKPARKIASVAPVYDTGDMVKFDVYKWTPEQMLAVAKKEFSLKNFEKSAQFFDTYKHQFPTKKMDDQFLFQAGVAAFESGNHYDWAITNFEKLVEAYPTSEFYRGSKLWMALANLKIGNEDKFFSAAEEFRKKYRNTPEWKILSSHYEKIVQRHKKN</sequence>
<dbReference type="InterPro" id="IPR011990">
    <property type="entry name" value="TPR-like_helical_dom_sf"/>
</dbReference>
<dbReference type="Proteomes" id="UP000008963">
    <property type="component" value="Chromosome"/>
</dbReference>
<keyword evidence="1" id="KW-0175">Coiled coil</keyword>
<organism evidence="2 3">
    <name type="scientific">Halobacteriovorax marinus (strain ATCC BAA-682 / DSM 15412 / SJ)</name>
    <name type="common">Bacteriovorax marinus</name>
    <dbReference type="NCBI Taxonomy" id="862908"/>
    <lineage>
        <taxon>Bacteria</taxon>
        <taxon>Pseudomonadati</taxon>
        <taxon>Bdellovibrionota</taxon>
        <taxon>Bacteriovoracia</taxon>
        <taxon>Bacteriovoracales</taxon>
        <taxon>Halobacteriovoraceae</taxon>
        <taxon>Halobacteriovorax</taxon>
    </lineage>
</organism>
<dbReference type="KEGG" id="bmx:BMS_2525"/>
<proteinExistence type="predicted"/>
<dbReference type="eggNOG" id="COG1729">
    <property type="taxonomic scope" value="Bacteria"/>
</dbReference>
<dbReference type="OrthoDB" id="5290743at2"/>
<protein>
    <submittedName>
        <fullName evidence="2">Membrane protein</fullName>
    </submittedName>
</protein>
<keyword evidence="3" id="KW-1185">Reference proteome</keyword>
<dbReference type="Pfam" id="PF13174">
    <property type="entry name" value="TPR_6"/>
    <property type="match status" value="1"/>
</dbReference>
<feature type="coiled-coil region" evidence="1">
    <location>
        <begin position="33"/>
        <end position="74"/>
    </location>
</feature>
<evidence type="ECO:0000313" key="2">
    <source>
        <dbReference type="EMBL" id="CBW27315.1"/>
    </source>
</evidence>
<dbReference type="InterPro" id="IPR019734">
    <property type="entry name" value="TPR_rpt"/>
</dbReference>
<dbReference type="STRING" id="862908.BMS_2525"/>
<dbReference type="AlphaFoldDB" id="E1X5J4"/>
<evidence type="ECO:0000256" key="1">
    <source>
        <dbReference type="SAM" id="Coils"/>
    </source>
</evidence>
<name>E1X5J4_HALMS</name>
<accession>E1X5J4</accession>
<dbReference type="SUPFAM" id="SSF48452">
    <property type="entry name" value="TPR-like"/>
    <property type="match status" value="1"/>
</dbReference>
<dbReference type="EMBL" id="FQ312005">
    <property type="protein sequence ID" value="CBW27315.1"/>
    <property type="molecule type" value="Genomic_DNA"/>
</dbReference>
<dbReference type="PROSITE" id="PS51257">
    <property type="entry name" value="PROKAR_LIPOPROTEIN"/>
    <property type="match status" value="1"/>
</dbReference>
<gene>
    <name evidence="2" type="ordered locus">BMS_2525</name>
</gene>
<dbReference type="RefSeq" id="WP_014245091.1">
    <property type="nucleotide sequence ID" value="NC_016620.1"/>
</dbReference>
<reference evidence="3" key="1">
    <citation type="journal article" date="2013" name="ISME J.">
        <title>A small predatory core genome in the divergent marine Bacteriovorax marinus SJ and the terrestrial Bdellovibrio bacteriovorus.</title>
        <authorList>
            <person name="Crossman L.C."/>
            <person name="Chen H."/>
            <person name="Cerdeno-Tarraga A.M."/>
            <person name="Brooks K."/>
            <person name="Quail M.A."/>
            <person name="Pineiro S.A."/>
            <person name="Hobley L."/>
            <person name="Sockett R.E."/>
            <person name="Bentley S.D."/>
            <person name="Parkhill J."/>
            <person name="Williams H.N."/>
            <person name="Stine O.C."/>
        </authorList>
    </citation>
    <scope>NUCLEOTIDE SEQUENCE [LARGE SCALE GENOMIC DNA]</scope>
    <source>
        <strain evidence="3">ATCC BAA-682 / DSM 15412 / SJ</strain>
    </source>
</reference>
<dbReference type="PATRIC" id="fig|862908.3.peg.2410"/>
<dbReference type="HOGENOM" id="CLU_1169371_0_0_7"/>
<dbReference type="Gene3D" id="1.25.40.10">
    <property type="entry name" value="Tetratricopeptide repeat domain"/>
    <property type="match status" value="1"/>
</dbReference>
<evidence type="ECO:0000313" key="3">
    <source>
        <dbReference type="Proteomes" id="UP000008963"/>
    </source>
</evidence>